<evidence type="ECO:0000256" key="7">
    <source>
        <dbReference type="SAM" id="SignalP"/>
    </source>
</evidence>
<reference evidence="8" key="1">
    <citation type="submission" date="2020-06" db="EMBL/GenBank/DDBJ databases">
        <authorList>
            <consortium name="Plant Systems Biology data submission"/>
        </authorList>
    </citation>
    <scope>NUCLEOTIDE SEQUENCE</scope>
    <source>
        <strain evidence="8">D6</strain>
    </source>
</reference>
<name>A0A9N8HMZ4_9STRA</name>
<dbReference type="PANTHER" id="PTHR43648:SF1">
    <property type="entry name" value="ELECTRON TRANSFER FLAVOPROTEIN BETA SUBUNIT LYSINE METHYLTRANSFERASE"/>
    <property type="match status" value="1"/>
</dbReference>
<evidence type="ECO:0000256" key="4">
    <source>
        <dbReference type="ARBA" id="ARBA00041867"/>
    </source>
</evidence>
<sequence>MMYKSLNPSSVWLYRLQLLVLCAIIQVSTNHAFVGHLQGIPVPTTRPIRQKPTPFLPVTAQCPQLRRQHRPNSFFYYCRHATTTDSNNEKDDTTTTTTTLTDWVVENLETDNQVITTASTIRAGENDTLPTEGLAIGDFLILAAEQAPHHTFGKLQPIRLLLGRNGWGTGVHPTTRLCLEWLSSSSIKGGEVILDYGCGSGILSIAALHQGASRVVGVDVEAEALVTTERNLQLNGYGAERFQGLHTRQVEPYGMVPAADICVANIMVGQLVRPSMVAALVSNLAPGGWLCLSGIRPHQVDALKQAYGESIEWEHSAELSASECEGSLESYGFDTGRWARLAGRRKRNDREEDIQSMSELAVS</sequence>
<comment type="similarity">
    <text evidence="3">Belongs to the methyltransferase superfamily. ETFBKMT family.</text>
</comment>
<accession>A0A9N8HMZ4</accession>
<feature type="chain" id="PRO_5040392848" description="ETFB lysine methyltransferase" evidence="7">
    <location>
        <begin position="33"/>
        <end position="363"/>
    </location>
</feature>
<evidence type="ECO:0000256" key="1">
    <source>
        <dbReference type="ARBA" id="ARBA00022603"/>
    </source>
</evidence>
<keyword evidence="1 8" id="KW-0489">Methyltransferase</keyword>
<comment type="caution">
    <text evidence="8">The sequence shown here is derived from an EMBL/GenBank/DDBJ whole genome shotgun (WGS) entry which is preliminary data.</text>
</comment>
<protein>
    <recommendedName>
        <fullName evidence="5">ETFB lysine methyltransferase</fullName>
    </recommendedName>
    <alternativeName>
        <fullName evidence="4">Protein N-lysine methyltransferase METTL20</fullName>
    </alternativeName>
</protein>
<dbReference type="SUPFAM" id="SSF53335">
    <property type="entry name" value="S-adenosyl-L-methionine-dependent methyltransferases"/>
    <property type="match status" value="1"/>
</dbReference>
<dbReference type="Gene3D" id="3.40.50.150">
    <property type="entry name" value="Vaccinia Virus protein VP39"/>
    <property type="match status" value="1"/>
</dbReference>
<gene>
    <name evidence="8" type="ORF">SEMRO_944_G222950.1</name>
</gene>
<evidence type="ECO:0000256" key="2">
    <source>
        <dbReference type="ARBA" id="ARBA00022679"/>
    </source>
</evidence>
<keyword evidence="7" id="KW-0732">Signal</keyword>
<dbReference type="CDD" id="cd02440">
    <property type="entry name" value="AdoMet_MTases"/>
    <property type="match status" value="1"/>
</dbReference>
<dbReference type="PANTHER" id="PTHR43648">
    <property type="entry name" value="ELECTRON TRANSFER FLAVOPROTEIN BETA SUBUNIT LYSINE METHYLTRANSFERASE"/>
    <property type="match status" value="1"/>
</dbReference>
<feature type="region of interest" description="Disordered" evidence="6">
    <location>
        <begin position="344"/>
        <end position="363"/>
    </location>
</feature>
<feature type="signal peptide" evidence="7">
    <location>
        <begin position="1"/>
        <end position="32"/>
    </location>
</feature>
<evidence type="ECO:0000256" key="3">
    <source>
        <dbReference type="ARBA" id="ARBA00037932"/>
    </source>
</evidence>
<dbReference type="Proteomes" id="UP001153069">
    <property type="component" value="Unassembled WGS sequence"/>
</dbReference>
<dbReference type="GO" id="GO:0016279">
    <property type="term" value="F:protein-lysine N-methyltransferase activity"/>
    <property type="evidence" value="ECO:0007669"/>
    <property type="project" value="TreeGrafter"/>
</dbReference>
<dbReference type="OrthoDB" id="419617at2759"/>
<organism evidence="8 9">
    <name type="scientific">Seminavis robusta</name>
    <dbReference type="NCBI Taxonomy" id="568900"/>
    <lineage>
        <taxon>Eukaryota</taxon>
        <taxon>Sar</taxon>
        <taxon>Stramenopiles</taxon>
        <taxon>Ochrophyta</taxon>
        <taxon>Bacillariophyta</taxon>
        <taxon>Bacillariophyceae</taxon>
        <taxon>Bacillariophycidae</taxon>
        <taxon>Naviculales</taxon>
        <taxon>Naviculaceae</taxon>
        <taxon>Seminavis</taxon>
    </lineage>
</organism>
<keyword evidence="9" id="KW-1185">Reference proteome</keyword>
<evidence type="ECO:0000313" key="9">
    <source>
        <dbReference type="Proteomes" id="UP001153069"/>
    </source>
</evidence>
<dbReference type="Pfam" id="PF06325">
    <property type="entry name" value="PrmA"/>
    <property type="match status" value="1"/>
</dbReference>
<proteinExistence type="inferred from homology"/>
<dbReference type="AlphaFoldDB" id="A0A9N8HMZ4"/>
<dbReference type="GO" id="GO:0032259">
    <property type="term" value="P:methylation"/>
    <property type="evidence" value="ECO:0007669"/>
    <property type="project" value="UniProtKB-KW"/>
</dbReference>
<evidence type="ECO:0000256" key="6">
    <source>
        <dbReference type="SAM" id="MobiDB-lite"/>
    </source>
</evidence>
<dbReference type="EMBL" id="CAICTM010000942">
    <property type="protein sequence ID" value="CAB9518547.1"/>
    <property type="molecule type" value="Genomic_DNA"/>
</dbReference>
<evidence type="ECO:0000256" key="5">
    <source>
        <dbReference type="ARBA" id="ARBA00042266"/>
    </source>
</evidence>
<dbReference type="InterPro" id="IPR029063">
    <property type="entry name" value="SAM-dependent_MTases_sf"/>
</dbReference>
<keyword evidence="2" id="KW-0808">Transferase</keyword>
<dbReference type="InterPro" id="IPR050078">
    <property type="entry name" value="Ribosomal_L11_MeTrfase_PrmA"/>
</dbReference>
<evidence type="ECO:0000313" key="8">
    <source>
        <dbReference type="EMBL" id="CAB9518547.1"/>
    </source>
</evidence>